<organism evidence="2 3">
    <name type="scientific">Asparagus officinalis</name>
    <name type="common">Garden asparagus</name>
    <dbReference type="NCBI Taxonomy" id="4686"/>
    <lineage>
        <taxon>Eukaryota</taxon>
        <taxon>Viridiplantae</taxon>
        <taxon>Streptophyta</taxon>
        <taxon>Embryophyta</taxon>
        <taxon>Tracheophyta</taxon>
        <taxon>Spermatophyta</taxon>
        <taxon>Magnoliopsida</taxon>
        <taxon>Liliopsida</taxon>
        <taxon>Asparagales</taxon>
        <taxon>Asparagaceae</taxon>
        <taxon>Asparagoideae</taxon>
        <taxon>Asparagus</taxon>
    </lineage>
</organism>
<evidence type="ECO:0000313" key="3">
    <source>
        <dbReference type="Proteomes" id="UP000243459"/>
    </source>
</evidence>
<feature type="domain" description="DUF3444" evidence="1">
    <location>
        <begin position="593"/>
        <end position="698"/>
    </location>
</feature>
<sequence>MEPLFNSWTNQASKMKRLDFDRDGFDGLNPLKRSKESEGSSSNGTKNLVSFFDFEKYRSSVVLRKDEIWAIRDDYGMPRRYVLVERDGGFSSASVRYLKYNRKVAYQRYKSCGILHSCGIFVVDTDPEPLDPPYFSHKVVGWGNKKRPDKFTIYPKKGEVWAITKCSKSVFGFASPSLLKYQMVEVLEDYHSEHGVKVVSLVKVKGGYRSLFHRYASEGSKSFFCIGAQGSSVDCFSHQVPYFRFSGEKSVGDFLELDPTSLPLCVDDPEGSLVDEINDNYLFLALLDKKVSYRSGEGFVWAAYDHQCRIPVKYVAVRSKNSHSRIKQVMHELTPCSIYGNEKKWKESEACGNFMIRPTETDKHYILSHRVRFPYKDYCMLDSEYCKIYPVEGDVWGVYKAPNITRSQNFEGALEYQIVVIEGRTEIAITVALLVRVEGFRGLFRKKSGHSSQMQIPINECCRFSHKIPSYRFDGRRVEFLKGTFVLDPLLIPKKDGECFSFDDPFLLEKSKACPFWSAILFIVDKQRNGISLDGRDNIHQQSRICNINWTKYPDVVVDEDDEKPNIGEMLPAVVNGIEGLNPEGVEHNVTQKYLNIKLHDFQDPKLKQEFELGQIWALHSEFDGLPHSYARINNFISREMVEVTLLEPHPMSEEEMQWIGKRFPVACGTFKTSQYTCIKDITLFSHRIICNEVKSREIPLFWYKVVSGEGKNLFYEVFPQKGEVWAIYKHWNPRWTISDMRNNCQYKLVEIVTDFTEEAGVTVEALVRVEGHEYIFRRQQHEDFGLYKIFKRKELLRFSHCIPSAKMIAHKECSNYEGLIKIKFSHTGI</sequence>
<gene>
    <name evidence="2" type="ORF">A4U43_C02F12050</name>
</gene>
<name>A0A5P1FLR5_ASPOF</name>
<feature type="domain" description="DUF3444" evidence="1">
    <location>
        <begin position="704"/>
        <end position="809"/>
    </location>
</feature>
<dbReference type="Proteomes" id="UP000243459">
    <property type="component" value="Chromosome 2"/>
</dbReference>
<evidence type="ECO:0000313" key="2">
    <source>
        <dbReference type="EMBL" id="ONK77899.1"/>
    </source>
</evidence>
<evidence type="ECO:0000259" key="1">
    <source>
        <dbReference type="Pfam" id="PF11926"/>
    </source>
</evidence>
<dbReference type="PANTHER" id="PTHR47374">
    <property type="entry name" value="ENDOSOME ANTIGEN-LIKE PROTEIN, PUTATIVE (DUF3444)-RELATED"/>
    <property type="match status" value="1"/>
</dbReference>
<dbReference type="OrthoDB" id="770112at2759"/>
<feature type="domain" description="DUF3444" evidence="1">
    <location>
        <begin position="50"/>
        <end position="248"/>
    </location>
</feature>
<dbReference type="EMBL" id="CM007382">
    <property type="protein sequence ID" value="ONK77899.1"/>
    <property type="molecule type" value="Genomic_DNA"/>
</dbReference>
<proteinExistence type="predicted"/>
<reference evidence="3" key="1">
    <citation type="journal article" date="2017" name="Nat. Commun.">
        <title>The asparagus genome sheds light on the origin and evolution of a young Y chromosome.</title>
        <authorList>
            <person name="Harkess A."/>
            <person name="Zhou J."/>
            <person name="Xu C."/>
            <person name="Bowers J.E."/>
            <person name="Van der Hulst R."/>
            <person name="Ayyampalayam S."/>
            <person name="Mercati F."/>
            <person name="Riccardi P."/>
            <person name="McKain M.R."/>
            <person name="Kakrana A."/>
            <person name="Tang H."/>
            <person name="Ray J."/>
            <person name="Groenendijk J."/>
            <person name="Arikit S."/>
            <person name="Mathioni S.M."/>
            <person name="Nakano M."/>
            <person name="Shan H."/>
            <person name="Telgmann-Rauber A."/>
            <person name="Kanno A."/>
            <person name="Yue Z."/>
            <person name="Chen H."/>
            <person name="Li W."/>
            <person name="Chen Y."/>
            <person name="Xu X."/>
            <person name="Zhang Y."/>
            <person name="Luo S."/>
            <person name="Chen H."/>
            <person name="Gao J."/>
            <person name="Mao Z."/>
            <person name="Pires J.C."/>
            <person name="Luo M."/>
            <person name="Kudrna D."/>
            <person name="Wing R.A."/>
            <person name="Meyers B.C."/>
            <person name="Yi K."/>
            <person name="Kong H."/>
            <person name="Lavrijsen P."/>
            <person name="Sunseri F."/>
            <person name="Falavigna A."/>
            <person name="Ye Y."/>
            <person name="Leebens-Mack J.H."/>
            <person name="Chen G."/>
        </authorList>
    </citation>
    <scope>NUCLEOTIDE SEQUENCE [LARGE SCALE GENOMIC DNA]</scope>
    <source>
        <strain evidence="3">cv. DH0086</strain>
    </source>
</reference>
<feature type="domain" description="DUF3444" evidence="1">
    <location>
        <begin position="297"/>
        <end position="475"/>
    </location>
</feature>
<accession>A0A5P1FLR5</accession>
<dbReference type="AlphaFoldDB" id="A0A5P1FLR5"/>
<dbReference type="Gramene" id="ONK77899">
    <property type="protein sequence ID" value="ONK77899"/>
    <property type="gene ID" value="A4U43_C02F12050"/>
</dbReference>
<dbReference type="PANTHER" id="PTHR47374:SF6">
    <property type="entry name" value="ENDOSOME ANTIGEN-LIKE PROTEIN, PUTATIVE (DUF3444)-RELATED"/>
    <property type="match status" value="1"/>
</dbReference>
<dbReference type="InterPro" id="IPR024593">
    <property type="entry name" value="DUF3444"/>
</dbReference>
<dbReference type="Pfam" id="PF11926">
    <property type="entry name" value="DUF3444"/>
    <property type="match status" value="4"/>
</dbReference>
<dbReference type="OMA" id="SRICNIN"/>
<keyword evidence="3" id="KW-1185">Reference proteome</keyword>
<protein>
    <recommendedName>
        <fullName evidence="1">DUF3444 domain-containing protein</fullName>
    </recommendedName>
</protein>